<reference evidence="4 5" key="1">
    <citation type="submission" date="2023-01" db="EMBL/GenBank/DDBJ databases">
        <title>Novel diversity within Roseofilum (Cyanobacteria; Desertifilaceae) from marine benthic mats with descriptions of four novel species.</title>
        <authorList>
            <person name="Wang Y."/>
            <person name="Berthold D.E."/>
            <person name="Hu J."/>
            <person name="Lefler F.W."/>
            <person name="Laughinghouse H.D. IV."/>
        </authorList>
    </citation>
    <scope>NUCLEOTIDE SEQUENCE [LARGE SCALE GENOMIC DNA]</scope>
    <source>
        <strain evidence="4 5">BLCC-M143</strain>
    </source>
</reference>
<dbReference type="SUPFAM" id="SSF53335">
    <property type="entry name" value="S-adenosyl-L-methionine-dependent methyltransferases"/>
    <property type="match status" value="1"/>
</dbReference>
<dbReference type="RefSeq" id="WP_283757760.1">
    <property type="nucleotide sequence ID" value="NZ_JAQOSQ010000006.1"/>
</dbReference>
<evidence type="ECO:0000259" key="3">
    <source>
        <dbReference type="Pfam" id="PF13649"/>
    </source>
</evidence>
<comment type="caution">
    <text evidence="4">The sequence shown here is derived from an EMBL/GenBank/DDBJ whole genome shotgun (WGS) entry which is preliminary data.</text>
</comment>
<dbReference type="CDD" id="cd02440">
    <property type="entry name" value="AdoMet_MTases"/>
    <property type="match status" value="1"/>
</dbReference>
<sequence>MSVYDPIAKQYRESRQSEIYNHIELYTYFNKLGDVSGKSILDLGCGEGVYSRKLKESGATKVVGVDISSGMLAEAKAQEAQNSLGIEYILSDMRKLGTIGSFDLACAMFSLNHAKTREDISEMCQTIYDNLKPNGRFLGLNNNVELSPDAYRHLEKYKYHRQHEEGGALKDGVPISSLAYELDGKPYFIDDYYLSQETYESAFKQAGFKQVNWYQPMVSPEGIEKHGEAYWKELLENPPMVLIEALK</sequence>
<evidence type="ECO:0000313" key="4">
    <source>
        <dbReference type="EMBL" id="MDJ1183105.1"/>
    </source>
</evidence>
<evidence type="ECO:0000313" key="5">
    <source>
        <dbReference type="Proteomes" id="UP001232992"/>
    </source>
</evidence>
<accession>A0ABT7BV89</accession>
<keyword evidence="2" id="KW-0808">Transferase</keyword>
<protein>
    <submittedName>
        <fullName evidence="4">Class I SAM-dependent methyltransferase</fullName>
    </submittedName>
</protein>
<keyword evidence="1 4" id="KW-0489">Methyltransferase</keyword>
<dbReference type="PANTHER" id="PTHR43861:SF1">
    <property type="entry name" value="TRANS-ACONITATE 2-METHYLTRANSFERASE"/>
    <property type="match status" value="1"/>
</dbReference>
<proteinExistence type="predicted"/>
<keyword evidence="5" id="KW-1185">Reference proteome</keyword>
<dbReference type="InterPro" id="IPR041698">
    <property type="entry name" value="Methyltransf_25"/>
</dbReference>
<name>A0ABT7BV89_9CYAN</name>
<dbReference type="InterPro" id="IPR029063">
    <property type="entry name" value="SAM-dependent_MTases_sf"/>
</dbReference>
<gene>
    <name evidence="4" type="ORF">PMH09_07850</name>
</gene>
<feature type="domain" description="Methyltransferase" evidence="3">
    <location>
        <begin position="40"/>
        <end position="135"/>
    </location>
</feature>
<evidence type="ECO:0000256" key="2">
    <source>
        <dbReference type="ARBA" id="ARBA00022679"/>
    </source>
</evidence>
<dbReference type="Proteomes" id="UP001232992">
    <property type="component" value="Unassembled WGS sequence"/>
</dbReference>
<dbReference type="EMBL" id="JAQOSQ010000006">
    <property type="protein sequence ID" value="MDJ1183105.1"/>
    <property type="molecule type" value="Genomic_DNA"/>
</dbReference>
<dbReference type="PANTHER" id="PTHR43861">
    <property type="entry name" value="TRANS-ACONITATE 2-METHYLTRANSFERASE-RELATED"/>
    <property type="match status" value="1"/>
</dbReference>
<evidence type="ECO:0000256" key="1">
    <source>
        <dbReference type="ARBA" id="ARBA00022603"/>
    </source>
</evidence>
<dbReference type="Pfam" id="PF13649">
    <property type="entry name" value="Methyltransf_25"/>
    <property type="match status" value="1"/>
</dbReference>
<dbReference type="GO" id="GO:0008168">
    <property type="term" value="F:methyltransferase activity"/>
    <property type="evidence" value="ECO:0007669"/>
    <property type="project" value="UniProtKB-KW"/>
</dbReference>
<dbReference type="GO" id="GO:0032259">
    <property type="term" value="P:methylation"/>
    <property type="evidence" value="ECO:0007669"/>
    <property type="project" value="UniProtKB-KW"/>
</dbReference>
<dbReference type="Gene3D" id="3.40.50.150">
    <property type="entry name" value="Vaccinia Virus protein VP39"/>
    <property type="match status" value="1"/>
</dbReference>
<organism evidence="4 5">
    <name type="scientific">Roseofilum casamattae BLCC-M143</name>
    <dbReference type="NCBI Taxonomy" id="3022442"/>
    <lineage>
        <taxon>Bacteria</taxon>
        <taxon>Bacillati</taxon>
        <taxon>Cyanobacteriota</taxon>
        <taxon>Cyanophyceae</taxon>
        <taxon>Desertifilales</taxon>
        <taxon>Desertifilaceae</taxon>
        <taxon>Roseofilum</taxon>
        <taxon>Roseofilum casamattae</taxon>
    </lineage>
</organism>